<feature type="domain" description="HTH marR-type" evidence="1">
    <location>
        <begin position="9"/>
        <end position="141"/>
    </location>
</feature>
<dbReference type="Gene3D" id="1.10.10.10">
    <property type="entry name" value="Winged helix-like DNA-binding domain superfamily/Winged helix DNA-binding domain"/>
    <property type="match status" value="1"/>
</dbReference>
<evidence type="ECO:0000259" key="1">
    <source>
        <dbReference type="PROSITE" id="PS50995"/>
    </source>
</evidence>
<dbReference type="PROSITE" id="PS50995">
    <property type="entry name" value="HTH_MARR_2"/>
    <property type="match status" value="1"/>
</dbReference>
<dbReference type="SMART" id="SM00347">
    <property type="entry name" value="HTH_MARR"/>
    <property type="match status" value="1"/>
</dbReference>
<accession>A0ABQ4B9E9</accession>
<dbReference type="PANTHER" id="PTHR33164:SF57">
    <property type="entry name" value="MARR-FAMILY TRANSCRIPTIONAL REGULATOR"/>
    <property type="match status" value="1"/>
</dbReference>
<dbReference type="PANTHER" id="PTHR33164">
    <property type="entry name" value="TRANSCRIPTIONAL REGULATOR, MARR FAMILY"/>
    <property type="match status" value="1"/>
</dbReference>
<evidence type="ECO:0000313" key="3">
    <source>
        <dbReference type="Proteomes" id="UP000624709"/>
    </source>
</evidence>
<comment type="caution">
    <text evidence="2">The sequence shown here is derived from an EMBL/GenBank/DDBJ whole genome shotgun (WGS) entry which is preliminary data.</text>
</comment>
<organism evidence="2 3">
    <name type="scientific">Actinoplanes palleronii</name>
    <dbReference type="NCBI Taxonomy" id="113570"/>
    <lineage>
        <taxon>Bacteria</taxon>
        <taxon>Bacillati</taxon>
        <taxon>Actinomycetota</taxon>
        <taxon>Actinomycetes</taxon>
        <taxon>Micromonosporales</taxon>
        <taxon>Micromonosporaceae</taxon>
        <taxon>Actinoplanes</taxon>
    </lineage>
</organism>
<evidence type="ECO:0000313" key="2">
    <source>
        <dbReference type="EMBL" id="GIE67303.1"/>
    </source>
</evidence>
<sequence length="146" mass="15609">MGGMTAEPDELIARALVRIRRDQQAGHLQRRAAAPDAASFRYLDALDEAGGPLPISAIADRIGVDRPRASRLTTALLADGLITREPQPGNARYILIQLTAAGRAVVAAAQENRRRGVAEALTGFSAEESRTLAALLARFVDAWPRG</sequence>
<gene>
    <name evidence="2" type="ORF">Apa02nite_034110</name>
</gene>
<dbReference type="SUPFAM" id="SSF46785">
    <property type="entry name" value="Winged helix' DNA-binding domain"/>
    <property type="match status" value="1"/>
</dbReference>
<dbReference type="InterPro" id="IPR039422">
    <property type="entry name" value="MarR/SlyA-like"/>
</dbReference>
<name>A0ABQ4B9E9_9ACTN</name>
<dbReference type="InterPro" id="IPR036390">
    <property type="entry name" value="WH_DNA-bd_sf"/>
</dbReference>
<proteinExistence type="predicted"/>
<dbReference type="InterPro" id="IPR000835">
    <property type="entry name" value="HTH_MarR-typ"/>
</dbReference>
<keyword evidence="3" id="KW-1185">Reference proteome</keyword>
<protein>
    <recommendedName>
        <fullName evidence="1">HTH marR-type domain-containing protein</fullName>
    </recommendedName>
</protein>
<dbReference type="EMBL" id="BOMS01000046">
    <property type="protein sequence ID" value="GIE67303.1"/>
    <property type="molecule type" value="Genomic_DNA"/>
</dbReference>
<dbReference type="PRINTS" id="PR00598">
    <property type="entry name" value="HTHMARR"/>
</dbReference>
<reference evidence="2 3" key="1">
    <citation type="submission" date="2021-01" db="EMBL/GenBank/DDBJ databases">
        <title>Whole genome shotgun sequence of Actinoplanes palleronii NBRC 14916.</title>
        <authorList>
            <person name="Komaki H."/>
            <person name="Tamura T."/>
        </authorList>
    </citation>
    <scope>NUCLEOTIDE SEQUENCE [LARGE SCALE GENOMIC DNA]</scope>
    <source>
        <strain evidence="2 3">NBRC 14916</strain>
    </source>
</reference>
<dbReference type="Proteomes" id="UP000624709">
    <property type="component" value="Unassembled WGS sequence"/>
</dbReference>
<dbReference type="InterPro" id="IPR036388">
    <property type="entry name" value="WH-like_DNA-bd_sf"/>
</dbReference>
<dbReference type="Pfam" id="PF12802">
    <property type="entry name" value="MarR_2"/>
    <property type="match status" value="1"/>
</dbReference>